<keyword evidence="1" id="KW-0812">Transmembrane</keyword>
<organism evidence="2">
    <name type="scientific">Ixodes ricinus</name>
    <name type="common">Common tick</name>
    <name type="synonym">Acarus ricinus</name>
    <dbReference type="NCBI Taxonomy" id="34613"/>
    <lineage>
        <taxon>Eukaryota</taxon>
        <taxon>Metazoa</taxon>
        <taxon>Ecdysozoa</taxon>
        <taxon>Arthropoda</taxon>
        <taxon>Chelicerata</taxon>
        <taxon>Arachnida</taxon>
        <taxon>Acari</taxon>
        <taxon>Parasitiformes</taxon>
        <taxon>Ixodida</taxon>
        <taxon>Ixodoidea</taxon>
        <taxon>Ixodidae</taxon>
        <taxon>Ixodinae</taxon>
        <taxon>Ixodes</taxon>
    </lineage>
</organism>
<proteinExistence type="evidence at transcript level"/>
<evidence type="ECO:0000313" key="2">
    <source>
        <dbReference type="EMBL" id="JAA66969.1"/>
    </source>
</evidence>
<keyword evidence="1" id="KW-0472">Membrane</keyword>
<reference evidence="2" key="1">
    <citation type="submission" date="2012-12" db="EMBL/GenBank/DDBJ databases">
        <title>Identification and characterization of a phenylalanine ammonia-lyase gene family in Isatis indigotica Fort.</title>
        <authorList>
            <person name="Liu Q."/>
            <person name="Chen J."/>
            <person name="Zhou X."/>
            <person name="Di P."/>
            <person name="Xiao Y."/>
            <person name="Xuan H."/>
            <person name="Zhang L."/>
            <person name="Chen W."/>
        </authorList>
    </citation>
    <scope>NUCLEOTIDE SEQUENCE</scope>
    <source>
        <tissue evidence="2">Salivary gland</tissue>
    </source>
</reference>
<accession>A0A0K8R911</accession>
<sequence>MTLVRLDHLPTVYFFFLLVLNLVSFRIIILSNSISSAARTGVFWGTFHCEQNAISAHLRKYLVSTVIIN</sequence>
<dbReference type="EMBL" id="GADI01006839">
    <property type="protein sequence ID" value="JAA66969.1"/>
    <property type="molecule type" value="mRNA"/>
</dbReference>
<protein>
    <submittedName>
        <fullName evidence="2">Putative origin recognition complex subunit 5</fullName>
    </submittedName>
</protein>
<name>A0A0K8R911_IXORI</name>
<evidence type="ECO:0000256" key="1">
    <source>
        <dbReference type="SAM" id="Phobius"/>
    </source>
</evidence>
<dbReference type="AlphaFoldDB" id="A0A0K8R911"/>
<feature type="transmembrane region" description="Helical" evidence="1">
    <location>
        <begin position="12"/>
        <end position="29"/>
    </location>
</feature>
<keyword evidence="1" id="KW-1133">Transmembrane helix</keyword>